<dbReference type="EMBL" id="CM002875">
    <property type="protein sequence ID" value="KFK28502.1"/>
    <property type="molecule type" value="Genomic_DNA"/>
</dbReference>
<dbReference type="SUPFAM" id="SSF54928">
    <property type="entry name" value="RNA-binding domain, RBD"/>
    <property type="match status" value="2"/>
</dbReference>
<dbReference type="GO" id="GO:0003676">
    <property type="term" value="F:nucleic acid binding"/>
    <property type="evidence" value="ECO:0007669"/>
    <property type="project" value="InterPro"/>
</dbReference>
<evidence type="ECO:0000313" key="2">
    <source>
        <dbReference type="Proteomes" id="UP000029120"/>
    </source>
</evidence>
<reference evidence="2" key="1">
    <citation type="journal article" date="2015" name="Nat. Plants">
        <title>Genome expansion of Arabis alpina linked with retrotransposition and reduced symmetric DNA methylation.</title>
        <authorList>
            <person name="Willing E.M."/>
            <person name="Rawat V."/>
            <person name="Mandakova T."/>
            <person name="Maumus F."/>
            <person name="James G.V."/>
            <person name="Nordstroem K.J."/>
            <person name="Becker C."/>
            <person name="Warthmann N."/>
            <person name="Chica C."/>
            <person name="Szarzynska B."/>
            <person name="Zytnicki M."/>
            <person name="Albani M.C."/>
            <person name="Kiefer C."/>
            <person name="Bergonzi S."/>
            <person name="Castaings L."/>
            <person name="Mateos J.L."/>
            <person name="Berns M.C."/>
            <person name="Bujdoso N."/>
            <person name="Piofczyk T."/>
            <person name="de Lorenzo L."/>
            <person name="Barrero-Sicilia C."/>
            <person name="Mateos I."/>
            <person name="Piednoel M."/>
            <person name="Hagmann J."/>
            <person name="Chen-Min-Tao R."/>
            <person name="Iglesias-Fernandez R."/>
            <person name="Schuster S.C."/>
            <person name="Alonso-Blanco C."/>
            <person name="Roudier F."/>
            <person name="Carbonero P."/>
            <person name="Paz-Ares J."/>
            <person name="Davis S.J."/>
            <person name="Pecinka A."/>
            <person name="Quesneville H."/>
            <person name="Colot V."/>
            <person name="Lysak M.A."/>
            <person name="Weigel D."/>
            <person name="Coupland G."/>
            <person name="Schneeberger K."/>
        </authorList>
    </citation>
    <scope>NUCLEOTIDE SEQUENCE [LARGE SCALE GENOMIC DNA]</scope>
    <source>
        <strain evidence="2">cv. Pajares</strain>
    </source>
</reference>
<proteinExistence type="predicted"/>
<dbReference type="Gene3D" id="3.30.70.330">
    <property type="match status" value="2"/>
</dbReference>
<evidence type="ECO:0000313" key="1">
    <source>
        <dbReference type="EMBL" id="KFK28502.1"/>
    </source>
</evidence>
<gene>
    <name evidence="1" type="ordered locus">AALP_Aa7g004500</name>
</gene>
<dbReference type="OrthoDB" id="1113235at2759"/>
<sequence length="272" mass="30038">MDVIMPLIKTPRDKNMSKEEFISRRSLELCSSEIRTAALKIFAEDMQSRCVHISVEGFDTSLPEVDIELGLYKHLKQCGHVHQVVVTKDLETNLLNKCALVRLRGEGAGEHALALNGSDFGGWKAVIQALPNEVPKIDPKIVASLRAAYARKKNSVGISVGGYDTSLHEDDVKDALIRHFCICGEITQLGLSKSYRTKALHSTAVVYFARQTGVDKAVALNGSDAGGWKVEVEPLFRPTRYFPEKMDSWFGSTPPAPCVNKTEVSLHLSKED</sequence>
<dbReference type="Gramene" id="KFK28502">
    <property type="protein sequence ID" value="KFK28502"/>
    <property type="gene ID" value="AALP_AA7G004500"/>
</dbReference>
<accession>A0A087GF50</accession>
<dbReference type="InterPro" id="IPR035979">
    <property type="entry name" value="RBD_domain_sf"/>
</dbReference>
<dbReference type="Proteomes" id="UP000029120">
    <property type="component" value="Chromosome 7"/>
</dbReference>
<protein>
    <recommendedName>
        <fullName evidence="3">RRM domain-containing protein</fullName>
    </recommendedName>
</protein>
<name>A0A087GF50_ARAAL</name>
<dbReference type="OMA" id="ACGEVHN"/>
<organism evidence="1 2">
    <name type="scientific">Arabis alpina</name>
    <name type="common">Alpine rock-cress</name>
    <dbReference type="NCBI Taxonomy" id="50452"/>
    <lineage>
        <taxon>Eukaryota</taxon>
        <taxon>Viridiplantae</taxon>
        <taxon>Streptophyta</taxon>
        <taxon>Embryophyta</taxon>
        <taxon>Tracheophyta</taxon>
        <taxon>Spermatophyta</taxon>
        <taxon>Magnoliopsida</taxon>
        <taxon>eudicotyledons</taxon>
        <taxon>Gunneridae</taxon>
        <taxon>Pentapetalae</taxon>
        <taxon>rosids</taxon>
        <taxon>malvids</taxon>
        <taxon>Brassicales</taxon>
        <taxon>Brassicaceae</taxon>
        <taxon>Arabideae</taxon>
        <taxon>Arabis</taxon>
    </lineage>
</organism>
<keyword evidence="2" id="KW-1185">Reference proteome</keyword>
<dbReference type="AlphaFoldDB" id="A0A087GF50"/>
<evidence type="ECO:0008006" key="3">
    <source>
        <dbReference type="Google" id="ProtNLM"/>
    </source>
</evidence>
<dbReference type="InterPro" id="IPR012677">
    <property type="entry name" value="Nucleotide-bd_a/b_plait_sf"/>
</dbReference>